<dbReference type="PROSITE" id="PS51257">
    <property type="entry name" value="PROKAR_LIPOPROTEIN"/>
    <property type="match status" value="1"/>
</dbReference>
<dbReference type="Proteomes" id="UP000242560">
    <property type="component" value="Unassembled WGS sequence"/>
</dbReference>
<gene>
    <name evidence="2" type="ORF">SAMN05421638_1542</name>
</gene>
<dbReference type="RefSeq" id="WP_089819805.1">
    <property type="nucleotide sequence ID" value="NZ_FORQ01000002.1"/>
</dbReference>
<accession>A0A1I3M5L0</accession>
<dbReference type="AlphaFoldDB" id="A0A1I3M5L0"/>
<dbReference type="EMBL" id="FORQ01000002">
    <property type="protein sequence ID" value="SFI92243.1"/>
    <property type="molecule type" value="Genomic_DNA"/>
</dbReference>
<evidence type="ECO:0000256" key="1">
    <source>
        <dbReference type="SAM" id="SignalP"/>
    </source>
</evidence>
<sequence length="402" mass="43206">MRINFLTDISPKAILKKSRFLLLIFVFAALASCKKTTVDATNTKTLQSSINDMATSLTTLQQVKFSEALYIIKTFGVEAEGSYNELKGLGNLINGKKVPEIFALADKVAKSNGIDWTSTGPPSLGEMNIFGNELAKESDPNEVSANSLSIVVSPLGNDEVLGPQSLQIVPRLLDNKGNKVDFTGAALEVVMQVYSGGAQVLQAKNLMQDNNFKGFTLRYSSLPSQKIINNQIDITVTVKTTKKTFKMTKVGIDVNPKALRMPPGDPALNPANPDAQLPTDSIRFNDDTPVDKAVIPAGDPKATVSRFLNNLSAQNLRGAYATADNPGWGSYDQFSNPTSGFGGVKGVNVKNIATTSVNPNAASVNATYDITDKDGKTTAIQVTFGLKNTNGEWKISSYKINQ</sequence>
<organism evidence="2 3">
    <name type="scientific">Kaistella treverensis</name>
    <dbReference type="NCBI Taxonomy" id="631455"/>
    <lineage>
        <taxon>Bacteria</taxon>
        <taxon>Pseudomonadati</taxon>
        <taxon>Bacteroidota</taxon>
        <taxon>Flavobacteriia</taxon>
        <taxon>Flavobacteriales</taxon>
        <taxon>Weeksellaceae</taxon>
        <taxon>Chryseobacterium group</taxon>
        <taxon>Kaistella</taxon>
    </lineage>
</organism>
<keyword evidence="1" id="KW-0732">Signal</keyword>
<feature type="chain" id="PRO_5015323152" description="NTF2-like N-terminal transpeptidase" evidence="1">
    <location>
        <begin position="32"/>
        <end position="402"/>
    </location>
</feature>
<keyword evidence="3" id="KW-1185">Reference proteome</keyword>
<feature type="signal peptide" evidence="1">
    <location>
        <begin position="1"/>
        <end position="31"/>
    </location>
</feature>
<reference evidence="3" key="1">
    <citation type="submission" date="2016-10" db="EMBL/GenBank/DDBJ databases">
        <authorList>
            <person name="Varghese N."/>
            <person name="Submissions S."/>
        </authorList>
    </citation>
    <scope>NUCLEOTIDE SEQUENCE [LARGE SCALE GENOMIC DNA]</scope>
    <source>
        <strain evidence="3">DSM 22251</strain>
    </source>
</reference>
<name>A0A1I3M5L0_9FLAO</name>
<evidence type="ECO:0000313" key="3">
    <source>
        <dbReference type="Proteomes" id="UP000242560"/>
    </source>
</evidence>
<proteinExistence type="predicted"/>
<protein>
    <recommendedName>
        <fullName evidence="4">NTF2-like N-terminal transpeptidase</fullName>
    </recommendedName>
</protein>
<evidence type="ECO:0000313" key="2">
    <source>
        <dbReference type="EMBL" id="SFI92243.1"/>
    </source>
</evidence>
<evidence type="ECO:0008006" key="4">
    <source>
        <dbReference type="Google" id="ProtNLM"/>
    </source>
</evidence>